<keyword evidence="3" id="KW-1185">Reference proteome</keyword>
<proteinExistence type="predicted"/>
<sequence>MGKAGGKEGTKTGKWIEEEAGDSDVCVETNADFLNPSSKTVATRSSSFWTDALMKWGRPEERDILATFHVDDDELTCLISERTGLFESNAFQFLVTMTIIKTAIPVSPSNPAILSAPQIHSIFSLRDGASEMMIRTSSGNPTQPLPASIASTHEPVGNDV</sequence>
<dbReference type="OrthoDB" id="10468275at2759"/>
<gene>
    <name evidence="2" type="ORF">B9Z19DRAFT_1101746</name>
</gene>
<dbReference type="EMBL" id="NESQ01000145">
    <property type="protein sequence ID" value="PUU77672.1"/>
    <property type="molecule type" value="Genomic_DNA"/>
</dbReference>
<evidence type="ECO:0000313" key="3">
    <source>
        <dbReference type="Proteomes" id="UP000244722"/>
    </source>
</evidence>
<evidence type="ECO:0000313" key="2">
    <source>
        <dbReference type="EMBL" id="PUU77672.1"/>
    </source>
</evidence>
<comment type="caution">
    <text evidence="2">The sequence shown here is derived from an EMBL/GenBank/DDBJ whole genome shotgun (WGS) entry which is preliminary data.</text>
</comment>
<dbReference type="Proteomes" id="UP000244722">
    <property type="component" value="Unassembled WGS sequence"/>
</dbReference>
<feature type="region of interest" description="Disordered" evidence="1">
    <location>
        <begin position="137"/>
        <end position="160"/>
    </location>
</feature>
<name>A0A2T6ZQB8_TUBBO</name>
<reference evidence="2 3" key="1">
    <citation type="submission" date="2017-04" db="EMBL/GenBank/DDBJ databases">
        <title>Draft genome sequence of Tuber borchii Vittad., a whitish edible truffle.</title>
        <authorList>
            <consortium name="DOE Joint Genome Institute"/>
            <person name="Murat C."/>
            <person name="Kuo A."/>
            <person name="Barry K.W."/>
            <person name="Clum A."/>
            <person name="Dockter R.B."/>
            <person name="Fauchery L."/>
            <person name="Iotti M."/>
            <person name="Kohler A."/>
            <person name="Labutti K."/>
            <person name="Lindquist E.A."/>
            <person name="Lipzen A."/>
            <person name="Ohm R.A."/>
            <person name="Wang M."/>
            <person name="Grigoriev I.V."/>
            <person name="Zambonelli A."/>
            <person name="Martin F.M."/>
        </authorList>
    </citation>
    <scope>NUCLEOTIDE SEQUENCE [LARGE SCALE GENOMIC DNA]</scope>
    <source>
        <strain evidence="2 3">Tbo3840</strain>
    </source>
</reference>
<protein>
    <submittedName>
        <fullName evidence="2">Uncharacterized protein</fullName>
    </submittedName>
</protein>
<evidence type="ECO:0000256" key="1">
    <source>
        <dbReference type="SAM" id="MobiDB-lite"/>
    </source>
</evidence>
<accession>A0A2T6ZQB8</accession>
<organism evidence="2 3">
    <name type="scientific">Tuber borchii</name>
    <name type="common">White truffle</name>
    <dbReference type="NCBI Taxonomy" id="42251"/>
    <lineage>
        <taxon>Eukaryota</taxon>
        <taxon>Fungi</taxon>
        <taxon>Dikarya</taxon>
        <taxon>Ascomycota</taxon>
        <taxon>Pezizomycotina</taxon>
        <taxon>Pezizomycetes</taxon>
        <taxon>Pezizales</taxon>
        <taxon>Tuberaceae</taxon>
        <taxon>Tuber</taxon>
    </lineage>
</organism>
<dbReference type="AlphaFoldDB" id="A0A2T6ZQB8"/>